<feature type="domain" description="Solute-binding protein family 5" evidence="5">
    <location>
        <begin position="99"/>
        <end position="483"/>
    </location>
</feature>
<dbReference type="Pfam" id="PF00496">
    <property type="entry name" value="SBP_bac_5"/>
    <property type="match status" value="1"/>
</dbReference>
<dbReference type="SUPFAM" id="SSF53850">
    <property type="entry name" value="Periplasmic binding protein-like II"/>
    <property type="match status" value="1"/>
</dbReference>
<dbReference type="AlphaFoldDB" id="A0A1F8EX05"/>
<keyword evidence="3" id="KW-0732">Signal</keyword>
<dbReference type="GO" id="GO:1904680">
    <property type="term" value="F:peptide transmembrane transporter activity"/>
    <property type="evidence" value="ECO:0007669"/>
    <property type="project" value="TreeGrafter"/>
</dbReference>
<evidence type="ECO:0000256" key="3">
    <source>
        <dbReference type="ARBA" id="ARBA00022729"/>
    </source>
</evidence>
<evidence type="ECO:0000313" key="6">
    <source>
        <dbReference type="EMBL" id="OGN05397.1"/>
    </source>
</evidence>
<dbReference type="GO" id="GO:0042597">
    <property type="term" value="C:periplasmic space"/>
    <property type="evidence" value="ECO:0007669"/>
    <property type="project" value="UniProtKB-ARBA"/>
</dbReference>
<dbReference type="Gene3D" id="3.40.190.10">
    <property type="entry name" value="Periplasmic binding protein-like II"/>
    <property type="match status" value="1"/>
</dbReference>
<dbReference type="Gene3D" id="3.90.76.10">
    <property type="entry name" value="Dipeptide-binding Protein, Domain 1"/>
    <property type="match status" value="1"/>
</dbReference>
<organism evidence="6 7">
    <name type="scientific">Candidatus Yanofskybacteria bacterium RIFCSPHIGHO2_01_FULL_44_17</name>
    <dbReference type="NCBI Taxonomy" id="1802668"/>
    <lineage>
        <taxon>Bacteria</taxon>
        <taxon>Candidatus Yanofskyibacteriota</taxon>
    </lineage>
</organism>
<evidence type="ECO:0000313" key="7">
    <source>
        <dbReference type="Proteomes" id="UP000177507"/>
    </source>
</evidence>
<keyword evidence="4" id="KW-1133">Transmembrane helix</keyword>
<protein>
    <recommendedName>
        <fullName evidence="5">Solute-binding protein family 5 domain-containing protein</fullName>
    </recommendedName>
</protein>
<accession>A0A1F8EX05</accession>
<dbReference type="EMBL" id="MGJI01000009">
    <property type="protein sequence ID" value="OGN05397.1"/>
    <property type="molecule type" value="Genomic_DNA"/>
</dbReference>
<dbReference type="PANTHER" id="PTHR30290">
    <property type="entry name" value="PERIPLASMIC BINDING COMPONENT OF ABC TRANSPORTER"/>
    <property type="match status" value="1"/>
</dbReference>
<keyword evidence="4" id="KW-0472">Membrane</keyword>
<sequence>MSRVPTKKQLRHLPKVLSQKERRLMMILFWVAVISILSLPVTSYIHFTKSVPDDGGSMVEGLIGTPKHINPLLSQGNDADGDLVSLIFPGLVKYAGNGKINGDLAESYHISDDGLVYTFVLRRDLLWHDGHALTADDVIFTIFTVQNADYGSSQRILWQGIEVSKIDSLTVAFKLKNKYAQFIGNATLGILPKHIWENIKPVNFGLSEFNLKPVGSGPYKFSKIRRDTFGNIKSFELAAFDKHHAGRPHVSKLTFKFYPSEADLVEGYENNEIDGFSSISASGLSSIRFLGQLKLEKLSLPRYFAAFFNQNHSKPLADKSVRMALSYATDKNGLVEKILSGNGVVVDSPMMPGIIDLPDDTEKYSFDLELAKKTLEDAGWKYPVSVSAEGSFREKAAPTPKTKNEKQGESVKLEIRLTTSDWPELITAAEQIKKQWEAVGVRVRVEILPLPELQQAIKAREYDALLFGEVLALDPDPFSFWHSSQKRDPGLNLALYDSKDADKLLEDARQTLDRSARLSKYDDFQKIIVKDIPAIFLYSPDYLYAQPSKIKGNDTKIISIPSDRFNTVSNWYIETKRVRK</sequence>
<evidence type="ECO:0000256" key="2">
    <source>
        <dbReference type="ARBA" id="ARBA00022448"/>
    </source>
</evidence>
<dbReference type="GO" id="GO:0043190">
    <property type="term" value="C:ATP-binding cassette (ABC) transporter complex"/>
    <property type="evidence" value="ECO:0007669"/>
    <property type="project" value="InterPro"/>
</dbReference>
<dbReference type="InterPro" id="IPR030678">
    <property type="entry name" value="Peptide/Ni-bd"/>
</dbReference>
<dbReference type="Proteomes" id="UP000177507">
    <property type="component" value="Unassembled WGS sequence"/>
</dbReference>
<comment type="similarity">
    <text evidence="1">Belongs to the bacterial solute-binding protein 5 family.</text>
</comment>
<dbReference type="STRING" id="1802668.A2831_01520"/>
<evidence type="ECO:0000256" key="4">
    <source>
        <dbReference type="SAM" id="Phobius"/>
    </source>
</evidence>
<proteinExistence type="inferred from homology"/>
<feature type="transmembrane region" description="Helical" evidence="4">
    <location>
        <begin position="24"/>
        <end position="47"/>
    </location>
</feature>
<keyword evidence="4" id="KW-0812">Transmembrane</keyword>
<evidence type="ECO:0000259" key="5">
    <source>
        <dbReference type="Pfam" id="PF00496"/>
    </source>
</evidence>
<comment type="caution">
    <text evidence="6">The sequence shown here is derived from an EMBL/GenBank/DDBJ whole genome shotgun (WGS) entry which is preliminary data.</text>
</comment>
<dbReference type="Gene3D" id="3.10.105.10">
    <property type="entry name" value="Dipeptide-binding Protein, Domain 3"/>
    <property type="match status" value="1"/>
</dbReference>
<name>A0A1F8EX05_9BACT</name>
<reference evidence="6 7" key="1">
    <citation type="journal article" date="2016" name="Nat. Commun.">
        <title>Thousands of microbial genomes shed light on interconnected biogeochemical processes in an aquifer system.</title>
        <authorList>
            <person name="Anantharaman K."/>
            <person name="Brown C.T."/>
            <person name="Hug L.A."/>
            <person name="Sharon I."/>
            <person name="Castelle C.J."/>
            <person name="Probst A.J."/>
            <person name="Thomas B.C."/>
            <person name="Singh A."/>
            <person name="Wilkins M.J."/>
            <person name="Karaoz U."/>
            <person name="Brodie E.L."/>
            <person name="Williams K.H."/>
            <person name="Hubbard S.S."/>
            <person name="Banfield J.F."/>
        </authorList>
    </citation>
    <scope>NUCLEOTIDE SEQUENCE [LARGE SCALE GENOMIC DNA]</scope>
</reference>
<dbReference type="GO" id="GO:0015833">
    <property type="term" value="P:peptide transport"/>
    <property type="evidence" value="ECO:0007669"/>
    <property type="project" value="TreeGrafter"/>
</dbReference>
<evidence type="ECO:0000256" key="1">
    <source>
        <dbReference type="ARBA" id="ARBA00005695"/>
    </source>
</evidence>
<gene>
    <name evidence="6" type="ORF">A2831_01520</name>
</gene>
<dbReference type="InterPro" id="IPR000914">
    <property type="entry name" value="SBP_5_dom"/>
</dbReference>
<dbReference type="PANTHER" id="PTHR30290:SF9">
    <property type="entry name" value="OLIGOPEPTIDE-BINDING PROTEIN APPA"/>
    <property type="match status" value="1"/>
</dbReference>
<keyword evidence="2" id="KW-0813">Transport</keyword>
<dbReference type="InterPro" id="IPR039424">
    <property type="entry name" value="SBP_5"/>
</dbReference>
<dbReference type="PIRSF" id="PIRSF002741">
    <property type="entry name" value="MppA"/>
    <property type="match status" value="1"/>
</dbReference>